<dbReference type="Gene3D" id="1.10.287.1060">
    <property type="entry name" value="ESAT-6-like"/>
    <property type="match status" value="1"/>
</dbReference>
<evidence type="ECO:0000313" key="3">
    <source>
        <dbReference type="Proteomes" id="UP000076584"/>
    </source>
</evidence>
<evidence type="ECO:0000313" key="2">
    <source>
        <dbReference type="EMBL" id="KZL88173.1"/>
    </source>
</evidence>
<organism evidence="2 3">
    <name type="scientific">Colletotrichum incanum</name>
    <name type="common">Soybean anthracnose fungus</name>
    <dbReference type="NCBI Taxonomy" id="1573173"/>
    <lineage>
        <taxon>Eukaryota</taxon>
        <taxon>Fungi</taxon>
        <taxon>Dikarya</taxon>
        <taxon>Ascomycota</taxon>
        <taxon>Pezizomycotina</taxon>
        <taxon>Sordariomycetes</taxon>
        <taxon>Hypocreomycetidae</taxon>
        <taxon>Glomerellales</taxon>
        <taxon>Glomerellaceae</taxon>
        <taxon>Colletotrichum</taxon>
        <taxon>Colletotrichum spaethianum species complex</taxon>
    </lineage>
</organism>
<proteinExistence type="predicted"/>
<dbReference type="Proteomes" id="UP000076584">
    <property type="component" value="Unassembled WGS sequence"/>
</dbReference>
<reference evidence="2 3" key="1">
    <citation type="submission" date="2015-06" db="EMBL/GenBank/DDBJ databases">
        <title>Survival trade-offs in plant roots during colonization by closely related pathogenic and mutualistic fungi.</title>
        <authorList>
            <person name="Hacquard S."/>
            <person name="Kracher B."/>
            <person name="Hiruma K."/>
            <person name="Weinman A."/>
            <person name="Muench P."/>
            <person name="Garrido Oter R."/>
            <person name="Ver Loren van Themaat E."/>
            <person name="Dallerey J.-F."/>
            <person name="Damm U."/>
            <person name="Henrissat B."/>
            <person name="Lespinet O."/>
            <person name="Thon M."/>
            <person name="Kemen E."/>
            <person name="McHardy A.C."/>
            <person name="Schulze-Lefert P."/>
            <person name="O'Connell R.J."/>
        </authorList>
    </citation>
    <scope>NUCLEOTIDE SEQUENCE [LARGE SCALE GENOMIC DNA]</scope>
    <source>
        <strain evidence="2 3">MAFF 238704</strain>
    </source>
</reference>
<feature type="compositionally biased region" description="Low complexity" evidence="1">
    <location>
        <begin position="157"/>
        <end position="169"/>
    </location>
</feature>
<name>A0A162Q7K3_COLIC</name>
<dbReference type="AlphaFoldDB" id="A0A162Q7K3"/>
<gene>
    <name evidence="2" type="ORF">CI238_11632</name>
</gene>
<sequence length="169" mass="19687">MSTPAEKPLPRRPHRFDFDDDTIDQTATVKPLVGNPPRTIREPQHRRQQSFETPEAKARRLERQNAEQRIIIADLQTEVQELRNQIDQLRGDWEHDLHQATLRRSQNISNQLTAQDDALTEMMKAINSAFESYKSTFRQSRRSSDEMEEEIQIYRDSGSSSTSRASSDF</sequence>
<evidence type="ECO:0000256" key="1">
    <source>
        <dbReference type="SAM" id="MobiDB-lite"/>
    </source>
</evidence>
<feature type="region of interest" description="Disordered" evidence="1">
    <location>
        <begin position="136"/>
        <end position="169"/>
    </location>
</feature>
<keyword evidence="3" id="KW-1185">Reference proteome</keyword>
<comment type="caution">
    <text evidence="2">The sequence shown here is derived from an EMBL/GenBank/DDBJ whole genome shotgun (WGS) entry which is preliminary data.</text>
</comment>
<dbReference type="EMBL" id="LFIW01000072">
    <property type="protein sequence ID" value="KZL88173.1"/>
    <property type="molecule type" value="Genomic_DNA"/>
</dbReference>
<protein>
    <submittedName>
        <fullName evidence="2">Uncharacterized protein</fullName>
    </submittedName>
</protein>
<feature type="region of interest" description="Disordered" evidence="1">
    <location>
        <begin position="1"/>
        <end position="62"/>
    </location>
</feature>
<accession>A0A162Q7K3</accession>